<evidence type="ECO:0000313" key="2">
    <source>
        <dbReference type="Proteomes" id="UP001597237"/>
    </source>
</evidence>
<name>A0ABW4N675_9CAUL</name>
<gene>
    <name evidence="1" type="ORF">ACFSC0_19765</name>
</gene>
<accession>A0ABW4N675</accession>
<dbReference type="EMBL" id="JBHUEY010000012">
    <property type="protein sequence ID" value="MFD1785642.1"/>
    <property type="molecule type" value="Genomic_DNA"/>
</dbReference>
<dbReference type="Proteomes" id="UP001597237">
    <property type="component" value="Unassembled WGS sequence"/>
</dbReference>
<comment type="caution">
    <text evidence="1">The sequence shown here is derived from an EMBL/GenBank/DDBJ whole genome shotgun (WGS) entry which is preliminary data.</text>
</comment>
<organism evidence="1 2">
    <name type="scientific">Phenylobacterium terrae</name>
    <dbReference type="NCBI Taxonomy" id="2665495"/>
    <lineage>
        <taxon>Bacteria</taxon>
        <taxon>Pseudomonadati</taxon>
        <taxon>Pseudomonadota</taxon>
        <taxon>Alphaproteobacteria</taxon>
        <taxon>Caulobacterales</taxon>
        <taxon>Caulobacteraceae</taxon>
        <taxon>Phenylobacterium</taxon>
    </lineage>
</organism>
<evidence type="ECO:0000313" key="1">
    <source>
        <dbReference type="EMBL" id="MFD1785642.1"/>
    </source>
</evidence>
<protein>
    <submittedName>
        <fullName evidence="1">Uncharacterized protein</fullName>
    </submittedName>
</protein>
<dbReference type="RefSeq" id="WP_377281679.1">
    <property type="nucleotide sequence ID" value="NZ_JBHRSI010000004.1"/>
</dbReference>
<reference evidence="2" key="1">
    <citation type="journal article" date="2019" name="Int. J. Syst. Evol. Microbiol.">
        <title>The Global Catalogue of Microorganisms (GCM) 10K type strain sequencing project: providing services to taxonomists for standard genome sequencing and annotation.</title>
        <authorList>
            <consortium name="The Broad Institute Genomics Platform"/>
            <consortium name="The Broad Institute Genome Sequencing Center for Infectious Disease"/>
            <person name="Wu L."/>
            <person name="Ma J."/>
        </authorList>
    </citation>
    <scope>NUCLEOTIDE SEQUENCE [LARGE SCALE GENOMIC DNA]</scope>
    <source>
        <strain evidence="2">DFY28</strain>
    </source>
</reference>
<sequence>MKSFEARELHQALSGNWLTLALAHFETPFTTSFRRNNSQTPVAYGVVHFDTGVDQMIPAELTLRTDATPDRARVGTACFSGWGRRGEPMDYVLLNVVVDDPRALIADRLHQAFLSAAACRSRFVHVSFRREPHDVTATIQQLRERGYSSRHDLAEMTFARSAHLSDAPSWAWTWRRP</sequence>
<keyword evidence="2" id="KW-1185">Reference proteome</keyword>
<proteinExistence type="predicted"/>